<feature type="transmembrane region" description="Helical" evidence="2">
    <location>
        <begin position="626"/>
        <end position="645"/>
    </location>
</feature>
<dbReference type="PIRSF" id="PIRSF035905">
    <property type="entry name" value="UCP035905_mp"/>
    <property type="match status" value="1"/>
</dbReference>
<feature type="transmembrane region" description="Helical" evidence="2">
    <location>
        <begin position="565"/>
        <end position="585"/>
    </location>
</feature>
<evidence type="ECO:0000256" key="1">
    <source>
        <dbReference type="SAM" id="MobiDB-lite"/>
    </source>
</evidence>
<feature type="transmembrane region" description="Helical" evidence="2">
    <location>
        <begin position="691"/>
        <end position="714"/>
    </location>
</feature>
<feature type="transmembrane region" description="Helical" evidence="2">
    <location>
        <begin position="541"/>
        <end position="558"/>
    </location>
</feature>
<feature type="transmembrane region" description="Helical" evidence="2">
    <location>
        <begin position="827"/>
        <end position="845"/>
    </location>
</feature>
<feature type="compositionally biased region" description="Low complexity" evidence="1">
    <location>
        <begin position="67"/>
        <end position="82"/>
    </location>
</feature>
<name>A0A317PFH0_9HYPH</name>
<feature type="transmembrane region" description="Helical" evidence="2">
    <location>
        <begin position="485"/>
        <end position="502"/>
    </location>
</feature>
<reference evidence="3 4" key="1">
    <citation type="submission" date="2018-05" db="EMBL/GenBank/DDBJ databases">
        <title>Genomic Encyclopedia of Type Strains, Phase IV (KMG-IV): sequencing the most valuable type-strain genomes for metagenomic binning, comparative biology and taxonomic classification.</title>
        <authorList>
            <person name="Goeker M."/>
        </authorList>
    </citation>
    <scope>NUCLEOTIDE SEQUENCE [LARGE SCALE GENOMIC DNA]</scope>
    <source>
        <strain evidence="3 4">DSM 16791</strain>
    </source>
</reference>
<dbReference type="RefSeq" id="WP_158284977.1">
    <property type="nucleotide sequence ID" value="NZ_QGTR01000004.1"/>
</dbReference>
<feature type="transmembrane region" description="Helical" evidence="2">
    <location>
        <begin position="357"/>
        <end position="377"/>
    </location>
</feature>
<feature type="transmembrane region" description="Helical" evidence="2">
    <location>
        <begin position="137"/>
        <end position="157"/>
    </location>
</feature>
<feature type="transmembrane region" description="Helical" evidence="2">
    <location>
        <begin position="103"/>
        <end position="125"/>
    </location>
</feature>
<dbReference type="InterPro" id="IPR019286">
    <property type="entry name" value="DUF2339_TM"/>
</dbReference>
<organism evidence="3 4">
    <name type="scientific">Hoeflea marina</name>
    <dbReference type="NCBI Taxonomy" id="274592"/>
    <lineage>
        <taxon>Bacteria</taxon>
        <taxon>Pseudomonadati</taxon>
        <taxon>Pseudomonadota</taxon>
        <taxon>Alphaproteobacteria</taxon>
        <taxon>Hyphomicrobiales</taxon>
        <taxon>Rhizobiaceae</taxon>
        <taxon>Hoeflea</taxon>
    </lineage>
</organism>
<feature type="transmembrane region" description="Helical" evidence="2">
    <location>
        <begin position="758"/>
        <end position="779"/>
    </location>
</feature>
<evidence type="ECO:0000256" key="2">
    <source>
        <dbReference type="SAM" id="Phobius"/>
    </source>
</evidence>
<evidence type="ECO:0000313" key="3">
    <source>
        <dbReference type="EMBL" id="PWV98774.1"/>
    </source>
</evidence>
<keyword evidence="2" id="KW-0812">Transmembrane</keyword>
<feature type="region of interest" description="Disordered" evidence="1">
    <location>
        <begin position="882"/>
        <end position="904"/>
    </location>
</feature>
<dbReference type="PANTHER" id="PTHR38434:SF1">
    <property type="entry name" value="BLL2549 PROTEIN"/>
    <property type="match status" value="1"/>
</dbReference>
<feature type="transmembrane region" description="Helical" evidence="2">
    <location>
        <begin position="424"/>
        <end position="447"/>
    </location>
</feature>
<feature type="transmembrane region" description="Helical" evidence="2">
    <location>
        <begin position="199"/>
        <end position="220"/>
    </location>
</feature>
<feature type="transmembrane region" description="Helical" evidence="2">
    <location>
        <begin position="459"/>
        <end position="479"/>
    </location>
</feature>
<dbReference type="AlphaFoldDB" id="A0A317PFH0"/>
<proteinExistence type="predicted"/>
<feature type="transmembrane region" description="Helical" evidence="2">
    <location>
        <begin position="333"/>
        <end position="351"/>
    </location>
</feature>
<gene>
    <name evidence="3" type="ORF">DFR52_10463</name>
</gene>
<dbReference type="PANTHER" id="PTHR38434">
    <property type="entry name" value="BLL2549 PROTEIN"/>
    <property type="match status" value="1"/>
</dbReference>
<feature type="transmembrane region" description="Helical" evidence="2">
    <location>
        <begin position="514"/>
        <end position="535"/>
    </location>
</feature>
<feature type="transmembrane region" description="Helical" evidence="2">
    <location>
        <begin position="799"/>
        <end position="820"/>
    </location>
</feature>
<keyword evidence="2" id="KW-1133">Transmembrane helix</keyword>
<dbReference type="InterPro" id="IPR014600">
    <property type="entry name" value="UCP035905_mem"/>
</dbReference>
<feature type="transmembrane region" description="Helical" evidence="2">
    <location>
        <begin position="657"/>
        <end position="679"/>
    </location>
</feature>
<feature type="transmembrane region" description="Helical" evidence="2">
    <location>
        <begin position="169"/>
        <end position="193"/>
    </location>
</feature>
<feature type="transmembrane region" description="Helical" evidence="2">
    <location>
        <begin position="851"/>
        <end position="871"/>
    </location>
</feature>
<feature type="transmembrane region" description="Helical" evidence="2">
    <location>
        <begin position="300"/>
        <end position="321"/>
    </location>
</feature>
<dbReference type="OrthoDB" id="5422830at2"/>
<feature type="transmembrane region" description="Helical" evidence="2">
    <location>
        <begin position="274"/>
        <end position="294"/>
    </location>
</feature>
<comment type="caution">
    <text evidence="3">The sequence shown here is derived from an EMBL/GenBank/DDBJ whole genome shotgun (WGS) entry which is preliminary data.</text>
</comment>
<feature type="region of interest" description="Disordered" evidence="1">
    <location>
        <begin position="42"/>
        <end position="91"/>
    </location>
</feature>
<feature type="transmembrane region" description="Helical" evidence="2">
    <location>
        <begin position="734"/>
        <end position="751"/>
    </location>
</feature>
<keyword evidence="4" id="KW-1185">Reference proteome</keyword>
<feature type="transmembrane region" description="Helical" evidence="2">
    <location>
        <begin position="6"/>
        <end position="22"/>
    </location>
</feature>
<feature type="transmembrane region" description="Helical" evidence="2">
    <location>
        <begin position="597"/>
        <end position="614"/>
    </location>
</feature>
<sequence length="904" mass="93457">MDGFFLLVGVAFLLVWVTKVSRRADALERRMTAMSHELAVLRGGAPPSEQGTVSPVVTDIPDRSEPAEATASAPEFAAADEPAPLPAEPAVSLPKPKRDLESLIGGSWSVILGGITVALGALFLVRYSIEAGLLGPRARTASGVLLSVALLAAGEWLRRKDRREHLAPFMSADIPGILTGAGAVAAFGTLYAAHALYGFIGPATAFIALTLTGIACLALASIHGPKLAAIGLLGAFGAPLLVDSSDPNPVALTLHTLVVTASVLATARIRDWRWLAIGGIVGSIVWAVLGVFNSGPTAELMGAVLLIGLALIYVAAFGWAGGDRPQPAADRPADRTGVAAFIALAATFALYCADRTGGADIATALVLGLVYAATAANWPQLARIAPWTGLIVAAMGLGLSVDLVNEPGLINGEAEALRLVPADVVGFVRQLAMVAMPVALAALALGWRMATTAPRTTGQLAIGASLVAVLALLVAYLRISPFETSLATGMVALALAAGFVALTERFTRARPDDWTAPAPAAFAVAAIALMALGMGVMLTKMWLPFGLALTSAGVAWVHRDRPLVALPWLAVALAALSASGLWFNSPFPAETIGATPFLNRLVLIAGLPAAALLAGGEWLRRARAQFTSSLQTSIGLALLALFVALELRHFITGGEIASPFFGLADMAAQSIAALGFSIGLQRVAQRSGAKIFDYAALAAGVISLLMLVVGLGIAFNPLFTGDGLGEGRIFNMLLPAYLVTGLLAGLVAWLARGVRPAWYRIGYGLAAGLLLFLYATLMTRHGFQGPAVGLMRTTSDIEFWTYSAVWLALGGLLLAAGLAFRSLPLRMASAALIGLTICKVFLLDMSSLTGALRAFSFIGLGLALLLIGRLYQRILVRTGNGGDPASDPAAETGGGPAGQPEPQS</sequence>
<dbReference type="Proteomes" id="UP000246352">
    <property type="component" value="Unassembled WGS sequence"/>
</dbReference>
<keyword evidence="2" id="KW-0472">Membrane</keyword>
<dbReference type="Pfam" id="PF10101">
    <property type="entry name" value="DUF2339"/>
    <property type="match status" value="1"/>
</dbReference>
<protein>
    <submittedName>
        <fullName evidence="3">Putative membrane protein</fullName>
    </submittedName>
</protein>
<feature type="transmembrane region" description="Helical" evidence="2">
    <location>
        <begin position="384"/>
        <end position="404"/>
    </location>
</feature>
<accession>A0A317PFH0</accession>
<dbReference type="EMBL" id="QGTR01000004">
    <property type="protein sequence ID" value="PWV98774.1"/>
    <property type="molecule type" value="Genomic_DNA"/>
</dbReference>
<evidence type="ECO:0000313" key="4">
    <source>
        <dbReference type="Proteomes" id="UP000246352"/>
    </source>
</evidence>